<keyword evidence="2" id="KW-0479">Metal-binding</keyword>
<keyword evidence="5" id="KW-0156">Chromatin regulator</keyword>
<evidence type="ECO:0000256" key="8">
    <source>
        <dbReference type="SAM" id="MobiDB-lite"/>
    </source>
</evidence>
<keyword evidence="7" id="KW-0804">Transcription</keyword>
<evidence type="ECO:0000256" key="5">
    <source>
        <dbReference type="ARBA" id="ARBA00022853"/>
    </source>
</evidence>
<keyword evidence="12" id="KW-1185">Reference proteome</keyword>
<name>A0A674B6D3_SALTR</name>
<dbReference type="GO" id="GO:0035098">
    <property type="term" value="C:ESC/E(Z) complex"/>
    <property type="evidence" value="ECO:0007669"/>
    <property type="project" value="TreeGrafter"/>
</dbReference>
<comment type="similarity">
    <text evidence="1">Belongs to the VEFS (VRN2-EMF2-FIS2-SU(Z)12) family.</text>
</comment>
<gene>
    <name evidence="11" type="primary">SUZ12</name>
</gene>
<organism evidence="11 12">
    <name type="scientific">Salmo trutta</name>
    <name type="common">Brown trout</name>
    <dbReference type="NCBI Taxonomy" id="8032"/>
    <lineage>
        <taxon>Eukaryota</taxon>
        <taxon>Metazoa</taxon>
        <taxon>Chordata</taxon>
        <taxon>Craniata</taxon>
        <taxon>Vertebrata</taxon>
        <taxon>Euteleostomi</taxon>
        <taxon>Actinopterygii</taxon>
        <taxon>Neopterygii</taxon>
        <taxon>Teleostei</taxon>
        <taxon>Protacanthopterygii</taxon>
        <taxon>Salmoniformes</taxon>
        <taxon>Salmonidae</taxon>
        <taxon>Salmoninae</taxon>
        <taxon>Salmo</taxon>
    </lineage>
</organism>
<reference evidence="11" key="3">
    <citation type="submission" date="2025-09" db="UniProtKB">
        <authorList>
            <consortium name="Ensembl"/>
        </authorList>
    </citation>
    <scope>IDENTIFICATION</scope>
</reference>
<protein>
    <submittedName>
        <fullName evidence="11">SUZ12 polycomb repressive complex 2 subunit</fullName>
    </submittedName>
</protein>
<feature type="region of interest" description="Disordered" evidence="8">
    <location>
        <begin position="631"/>
        <end position="708"/>
    </location>
</feature>
<evidence type="ECO:0000313" key="12">
    <source>
        <dbReference type="Proteomes" id="UP000472277"/>
    </source>
</evidence>
<dbReference type="GO" id="GO:0006325">
    <property type="term" value="P:chromatin organization"/>
    <property type="evidence" value="ECO:0007669"/>
    <property type="project" value="UniProtKB-KW"/>
</dbReference>
<dbReference type="AlphaFoldDB" id="A0A674B6D3"/>
<dbReference type="Proteomes" id="UP000472277">
    <property type="component" value="Chromosome 1"/>
</dbReference>
<keyword evidence="6" id="KW-0805">Transcription regulation</keyword>
<evidence type="ECO:0000256" key="4">
    <source>
        <dbReference type="ARBA" id="ARBA00022833"/>
    </source>
</evidence>
<evidence type="ECO:0000259" key="9">
    <source>
        <dbReference type="Pfam" id="PF09733"/>
    </source>
</evidence>
<evidence type="ECO:0000259" key="10">
    <source>
        <dbReference type="Pfam" id="PF23320"/>
    </source>
</evidence>
<evidence type="ECO:0000256" key="3">
    <source>
        <dbReference type="ARBA" id="ARBA00022771"/>
    </source>
</evidence>
<evidence type="ECO:0000256" key="7">
    <source>
        <dbReference type="ARBA" id="ARBA00023163"/>
    </source>
</evidence>
<feature type="compositionally biased region" description="Acidic residues" evidence="8">
    <location>
        <begin position="639"/>
        <end position="649"/>
    </location>
</feature>
<dbReference type="Ensembl" id="ENSSTUT00000070573.1">
    <property type="protein sequence ID" value="ENSSTUP00000066562.1"/>
    <property type="gene ID" value="ENSSTUG00000029023.1"/>
</dbReference>
<evidence type="ECO:0000256" key="1">
    <source>
        <dbReference type="ARBA" id="ARBA00007416"/>
    </source>
</evidence>
<keyword evidence="4" id="KW-0862">Zinc</keyword>
<dbReference type="GO" id="GO:0008270">
    <property type="term" value="F:zinc ion binding"/>
    <property type="evidence" value="ECO:0007669"/>
    <property type="project" value="UniProtKB-KW"/>
</dbReference>
<dbReference type="GO" id="GO:0016586">
    <property type="term" value="C:RSC-type complex"/>
    <property type="evidence" value="ECO:0007669"/>
    <property type="project" value="TreeGrafter"/>
</dbReference>
<feature type="region of interest" description="Disordered" evidence="8">
    <location>
        <begin position="140"/>
        <end position="172"/>
    </location>
</feature>
<dbReference type="InterPro" id="IPR019135">
    <property type="entry name" value="Polycomb_protein_VEFS-Box"/>
</dbReference>
<reference evidence="11" key="2">
    <citation type="submission" date="2025-08" db="UniProtKB">
        <authorList>
            <consortium name="Ensembl"/>
        </authorList>
    </citation>
    <scope>IDENTIFICATION</scope>
</reference>
<dbReference type="CDD" id="cd21750">
    <property type="entry name" value="ZnB-Zn_SUZ12"/>
    <property type="match status" value="1"/>
</dbReference>
<dbReference type="CDD" id="cd21740">
    <property type="entry name" value="C2_II_SUZ12"/>
    <property type="match status" value="1"/>
</dbReference>
<feature type="compositionally biased region" description="Low complexity" evidence="8">
    <location>
        <begin position="151"/>
        <end position="167"/>
    </location>
</feature>
<feature type="domain" description="Polycomb protein SUZ12-like zinc finger" evidence="10">
    <location>
        <begin position="368"/>
        <end position="434"/>
    </location>
</feature>
<dbReference type="GeneTree" id="ENSGT00390000012364"/>
<proteinExistence type="inferred from homology"/>
<evidence type="ECO:0000256" key="6">
    <source>
        <dbReference type="ARBA" id="ARBA00023015"/>
    </source>
</evidence>
<sequence length="708" mass="79880">ERSSNSEFQVGNSANGRVYHHQTTAVVVPAAKKPKMELVQADHELFLQAFEKPTQIYRFLRTRNLIAPIFLHRTLTYMSHRNSRTNAKRLASHLQLTFTGFFHKVEKSSVDSENEQNSVSLEVLLVKVCHKKRKDVSCPVKQVPTGKKQVPLNPDSSTSSSQPKPGSCPSLVVSSSEFDASNGHTVKSYSLLFRVSGPGRTQHNGLSCIGTEDVCNRKKRSSTVRQEEVGETTFVAQMTVFDKNRRLQLLDGEYEVSMQQMVDCPVNKKRATWETNLDGKLLPPFETFSKGPTLQFTLRWTGEPSDRSTAPVAKPLATRNADASSLTSDPRPCSLRPTQTVAVKDSFSSTEFQMRREHTLDEPSDNLRIFYQFLYNHNTQQQTEARDDLHCPWCTLNCRRLYSLLKHLKLAHSRFIFNYVPHPKGARIDVSINERYDGAYAGNPQDIHSQPGFAFSRNGPVKRSPVTHILVCRPKRVLPPSLCEFLEADGEGGEGDQQRIIPGHNRLYFRSDSCTPKTPQEVDHDSEDETDPFWLRERTIMQIQEFTDVNDGEKEVMKLWNLHVMKNFNYGIYVVLNLAPSCLAFVEGCGAYIARKNLCRNFLLHLVSMHDFKLVTTTTINQAMTRLRHIQQTQRQEAGEGDGGEEWETALESHSELQPDYATCSDEHTDGKSNHGNGHTNGNGIGDGDEAGSAVAVETSRPSKRHKF</sequence>
<accession>A0A674B6D3</accession>
<dbReference type="CDD" id="cd21551">
    <property type="entry name" value="VEFS-box_SUZ12"/>
    <property type="match status" value="1"/>
</dbReference>
<dbReference type="PANTHER" id="PTHR22597:SF0">
    <property type="entry name" value="POLYCOMB PROTEIN SUZ12"/>
    <property type="match status" value="1"/>
</dbReference>
<dbReference type="Pfam" id="PF23320">
    <property type="entry name" value="Zn_SUZ12"/>
    <property type="match status" value="1"/>
</dbReference>
<dbReference type="PANTHER" id="PTHR22597">
    <property type="entry name" value="POLYCOMB GROUP PROTEIN"/>
    <property type="match status" value="1"/>
</dbReference>
<evidence type="ECO:0000256" key="2">
    <source>
        <dbReference type="ARBA" id="ARBA00022723"/>
    </source>
</evidence>
<keyword evidence="3" id="KW-0863">Zinc-finger</keyword>
<dbReference type="Pfam" id="PF09733">
    <property type="entry name" value="VEFS-Box"/>
    <property type="match status" value="1"/>
</dbReference>
<feature type="domain" description="Polycomb protein VEFS-Box" evidence="9">
    <location>
        <begin position="497"/>
        <end position="620"/>
    </location>
</feature>
<evidence type="ECO:0000313" key="11">
    <source>
        <dbReference type="Ensembl" id="ENSSTUP00000066562.1"/>
    </source>
</evidence>
<reference evidence="11" key="1">
    <citation type="submission" date="2021-04" db="EMBL/GenBank/DDBJ databases">
        <authorList>
            <consortium name="Wellcome Sanger Institute Data Sharing"/>
        </authorList>
    </citation>
    <scope>NUCLEOTIDE SEQUENCE [LARGE SCALE GENOMIC DNA]</scope>
</reference>
<dbReference type="GO" id="GO:0031490">
    <property type="term" value="F:chromatin DNA binding"/>
    <property type="evidence" value="ECO:0007669"/>
    <property type="project" value="TreeGrafter"/>
</dbReference>
<feature type="region of interest" description="Disordered" evidence="8">
    <location>
        <begin position="301"/>
        <end position="334"/>
    </location>
</feature>
<dbReference type="InterPro" id="IPR057540">
    <property type="entry name" value="Znf_SUZ12"/>
</dbReference>